<sequence length="156" mass="18085">MEEKTFRIKTSNQFLHGIVLFTSCMFLLVVMIILAVLGLPIIAFSMLALMMLILIFAHRFPLKQYDVTITVNENDFQINDQSYQWSTVKSFTDRGSNKFHLGFTLKFTNGKKYSLFVILKKGGNLEQMYKLSDKIHLKVMEHYAYTSWGVIHTTNS</sequence>
<dbReference type="Proteomes" id="UP000642920">
    <property type="component" value="Unassembled WGS sequence"/>
</dbReference>
<organism evidence="2 3">
    <name type="scientific">Marivirga atlantica</name>
    <dbReference type="NCBI Taxonomy" id="1548457"/>
    <lineage>
        <taxon>Bacteria</taxon>
        <taxon>Pseudomonadati</taxon>
        <taxon>Bacteroidota</taxon>
        <taxon>Cytophagia</taxon>
        <taxon>Cytophagales</taxon>
        <taxon>Marivirgaceae</taxon>
        <taxon>Marivirga</taxon>
    </lineage>
</organism>
<keyword evidence="3" id="KW-1185">Reference proteome</keyword>
<dbReference type="RefSeq" id="WP_201921047.1">
    <property type="nucleotide sequence ID" value="NZ_JAERQG010000002.1"/>
</dbReference>
<evidence type="ECO:0000256" key="1">
    <source>
        <dbReference type="SAM" id="Phobius"/>
    </source>
</evidence>
<proteinExistence type="predicted"/>
<dbReference type="EMBL" id="JAERQG010000002">
    <property type="protein sequence ID" value="MBL0765779.1"/>
    <property type="molecule type" value="Genomic_DNA"/>
</dbReference>
<accession>A0A937AFZ3</accession>
<feature type="transmembrane region" description="Helical" evidence="1">
    <location>
        <begin position="14"/>
        <end position="35"/>
    </location>
</feature>
<dbReference type="AlphaFoldDB" id="A0A937AFZ3"/>
<gene>
    <name evidence="2" type="ORF">JKP34_10995</name>
</gene>
<dbReference type="PROSITE" id="PS51257">
    <property type="entry name" value="PROKAR_LIPOPROTEIN"/>
    <property type="match status" value="1"/>
</dbReference>
<evidence type="ECO:0000313" key="2">
    <source>
        <dbReference type="EMBL" id="MBL0765779.1"/>
    </source>
</evidence>
<keyword evidence="1" id="KW-1133">Transmembrane helix</keyword>
<evidence type="ECO:0000313" key="3">
    <source>
        <dbReference type="Proteomes" id="UP000642920"/>
    </source>
</evidence>
<protein>
    <submittedName>
        <fullName evidence="2">Uncharacterized protein</fullName>
    </submittedName>
</protein>
<reference evidence="2" key="1">
    <citation type="submission" date="2021-01" db="EMBL/GenBank/DDBJ databases">
        <title>Marivirga sp. nov., isolated from intertidal surface sediments.</title>
        <authorList>
            <person name="Zhang M."/>
        </authorList>
    </citation>
    <scope>NUCLEOTIDE SEQUENCE</scope>
    <source>
        <strain evidence="2">SM1354</strain>
    </source>
</reference>
<name>A0A937AFZ3_9BACT</name>
<keyword evidence="1" id="KW-0472">Membrane</keyword>
<keyword evidence="1" id="KW-0812">Transmembrane</keyword>
<feature type="transmembrane region" description="Helical" evidence="1">
    <location>
        <begin position="41"/>
        <end position="57"/>
    </location>
</feature>
<comment type="caution">
    <text evidence="2">The sequence shown here is derived from an EMBL/GenBank/DDBJ whole genome shotgun (WGS) entry which is preliminary data.</text>
</comment>